<dbReference type="SUPFAM" id="SSF52540">
    <property type="entry name" value="P-loop containing nucleoside triphosphate hydrolases"/>
    <property type="match status" value="1"/>
</dbReference>
<feature type="domain" description="ABC transporter" evidence="6">
    <location>
        <begin position="5"/>
        <end position="230"/>
    </location>
</feature>
<evidence type="ECO:0000256" key="2">
    <source>
        <dbReference type="ARBA" id="ARBA00022448"/>
    </source>
</evidence>
<feature type="region of interest" description="Disordered" evidence="5">
    <location>
        <begin position="286"/>
        <end position="315"/>
    </location>
</feature>
<evidence type="ECO:0000256" key="4">
    <source>
        <dbReference type="ARBA" id="ARBA00022840"/>
    </source>
</evidence>
<keyword evidence="3" id="KW-0547">Nucleotide-binding</keyword>
<dbReference type="Pfam" id="PF00005">
    <property type="entry name" value="ABC_tran"/>
    <property type="match status" value="1"/>
</dbReference>
<dbReference type="InterPro" id="IPR003593">
    <property type="entry name" value="AAA+_ATPase"/>
</dbReference>
<evidence type="ECO:0000256" key="3">
    <source>
        <dbReference type="ARBA" id="ARBA00022741"/>
    </source>
</evidence>
<dbReference type="GO" id="GO:0016887">
    <property type="term" value="F:ATP hydrolysis activity"/>
    <property type="evidence" value="ECO:0007669"/>
    <property type="project" value="InterPro"/>
</dbReference>
<dbReference type="EMBL" id="CP108313">
    <property type="protein sequence ID" value="WTW70259.1"/>
    <property type="molecule type" value="Genomic_DNA"/>
</dbReference>
<accession>A0AAU2VS11</accession>
<name>A0AAU2VS11_9ACTN</name>
<comment type="similarity">
    <text evidence="1">Belongs to the ABC transporter superfamily.</text>
</comment>
<gene>
    <name evidence="7" type="ORF">OG398_19315</name>
</gene>
<protein>
    <submittedName>
        <fullName evidence="7">ABC transporter ATP-binding protein</fullName>
    </submittedName>
</protein>
<dbReference type="SMART" id="SM00382">
    <property type="entry name" value="AAA"/>
    <property type="match status" value="1"/>
</dbReference>
<dbReference type="CDD" id="cd03230">
    <property type="entry name" value="ABC_DR_subfamily_A"/>
    <property type="match status" value="1"/>
</dbReference>
<dbReference type="InterPro" id="IPR003439">
    <property type="entry name" value="ABC_transporter-like_ATP-bd"/>
</dbReference>
<evidence type="ECO:0000259" key="6">
    <source>
        <dbReference type="PROSITE" id="PS50893"/>
    </source>
</evidence>
<keyword evidence="2" id="KW-0813">Transport</keyword>
<keyword evidence="4 7" id="KW-0067">ATP-binding</keyword>
<evidence type="ECO:0000256" key="5">
    <source>
        <dbReference type="SAM" id="MobiDB-lite"/>
    </source>
</evidence>
<feature type="compositionally biased region" description="Low complexity" evidence="5">
    <location>
        <begin position="288"/>
        <end position="299"/>
    </location>
</feature>
<sequence>MTAVLRAQGLGKRYRRRWALSDCTLDVPAGRVVGLVGPNGAGKSTLLNLAAGLLAPTTGTIEVCGGRPATGPAQLAKVGFVAQDTPTYAALSVADHLALGARLNPRWDAAPARDRIRRTGLDLDQRAGRLSGGQRAQLALTLGLAKRPELLVLDEPVAALDPLARREFLDDVTEAIAGREMTVLLSSHLVSDVERVCDHVIVLVDSRVQVNASIDDLLTGHHRLSGPSGTPAAASVGDHALATSRTADGRTTYVVRGGAPARLPHGPGWTAEPLTLEDIVLAYIGRRTPAAPGPDTGPDTPDPGPNPIDDPEARR</sequence>
<proteinExistence type="inferred from homology"/>
<dbReference type="PANTHER" id="PTHR43335">
    <property type="entry name" value="ABC TRANSPORTER, ATP-BINDING PROTEIN"/>
    <property type="match status" value="1"/>
</dbReference>
<dbReference type="InterPro" id="IPR027417">
    <property type="entry name" value="P-loop_NTPase"/>
</dbReference>
<dbReference type="GO" id="GO:0005524">
    <property type="term" value="F:ATP binding"/>
    <property type="evidence" value="ECO:0007669"/>
    <property type="project" value="UniProtKB-KW"/>
</dbReference>
<organism evidence="7">
    <name type="scientific">Streptomyces sp. NBC_00008</name>
    <dbReference type="NCBI Taxonomy" id="2903610"/>
    <lineage>
        <taxon>Bacteria</taxon>
        <taxon>Bacillati</taxon>
        <taxon>Actinomycetota</taxon>
        <taxon>Actinomycetes</taxon>
        <taxon>Kitasatosporales</taxon>
        <taxon>Streptomycetaceae</taxon>
        <taxon>Streptomyces</taxon>
    </lineage>
</organism>
<dbReference type="Gene3D" id="3.40.50.300">
    <property type="entry name" value="P-loop containing nucleotide triphosphate hydrolases"/>
    <property type="match status" value="1"/>
</dbReference>
<evidence type="ECO:0000313" key="7">
    <source>
        <dbReference type="EMBL" id="WTW70259.1"/>
    </source>
</evidence>
<reference evidence="7" key="1">
    <citation type="submission" date="2022-10" db="EMBL/GenBank/DDBJ databases">
        <title>The complete genomes of actinobacterial strains from the NBC collection.</title>
        <authorList>
            <person name="Joergensen T.S."/>
            <person name="Alvarez Arevalo M."/>
            <person name="Sterndorff E.B."/>
            <person name="Faurdal D."/>
            <person name="Vuksanovic O."/>
            <person name="Mourched A.-S."/>
            <person name="Charusanti P."/>
            <person name="Shaw S."/>
            <person name="Blin K."/>
            <person name="Weber T."/>
        </authorList>
    </citation>
    <scope>NUCLEOTIDE SEQUENCE</scope>
    <source>
        <strain evidence="7">NBC_00008</strain>
    </source>
</reference>
<dbReference type="AlphaFoldDB" id="A0AAU2VS11"/>
<dbReference type="PROSITE" id="PS50893">
    <property type="entry name" value="ABC_TRANSPORTER_2"/>
    <property type="match status" value="1"/>
</dbReference>
<evidence type="ECO:0000256" key="1">
    <source>
        <dbReference type="ARBA" id="ARBA00005417"/>
    </source>
</evidence>
<dbReference type="PANTHER" id="PTHR43335:SF4">
    <property type="entry name" value="ABC TRANSPORTER, ATP-BINDING PROTEIN"/>
    <property type="match status" value="1"/>
</dbReference>